<protein>
    <submittedName>
        <fullName evidence="1">Uncharacterized protein</fullName>
    </submittedName>
</protein>
<gene>
    <name evidence="1" type="ORF">E2C01_057245</name>
</gene>
<dbReference type="OrthoDB" id="6435135at2759"/>
<proteinExistence type="predicted"/>
<keyword evidence="2" id="KW-1185">Reference proteome</keyword>
<evidence type="ECO:0000313" key="1">
    <source>
        <dbReference type="EMBL" id="MPC63151.1"/>
    </source>
</evidence>
<comment type="caution">
    <text evidence="1">The sequence shown here is derived from an EMBL/GenBank/DDBJ whole genome shotgun (WGS) entry which is preliminary data.</text>
</comment>
<evidence type="ECO:0000313" key="2">
    <source>
        <dbReference type="Proteomes" id="UP000324222"/>
    </source>
</evidence>
<reference evidence="1 2" key="1">
    <citation type="submission" date="2019-05" db="EMBL/GenBank/DDBJ databases">
        <title>Another draft genome of Portunus trituberculatus and its Hox gene families provides insights of decapod evolution.</title>
        <authorList>
            <person name="Jeong J.-H."/>
            <person name="Song I."/>
            <person name="Kim S."/>
            <person name="Choi T."/>
            <person name="Kim D."/>
            <person name="Ryu S."/>
            <person name="Kim W."/>
        </authorList>
    </citation>
    <scope>NUCLEOTIDE SEQUENCE [LARGE SCALE GENOMIC DNA]</scope>
    <source>
        <tissue evidence="1">Muscle</tissue>
    </source>
</reference>
<dbReference type="Proteomes" id="UP000324222">
    <property type="component" value="Unassembled WGS sequence"/>
</dbReference>
<dbReference type="EMBL" id="VSRR010020468">
    <property type="protein sequence ID" value="MPC63151.1"/>
    <property type="molecule type" value="Genomic_DNA"/>
</dbReference>
<accession>A0A5B7GSF9</accession>
<sequence length="82" mass="9698">MYRNVQEEAAGMLAFRAIDMAVFGHRITTEAMLRHARERFGTTVLWKQMSLVLRLIYVCVMDLFFHYDNCSNAKIFHYSHSH</sequence>
<dbReference type="AlphaFoldDB" id="A0A5B7GSF9"/>
<organism evidence="1 2">
    <name type="scientific">Portunus trituberculatus</name>
    <name type="common">Swimming crab</name>
    <name type="synonym">Neptunus trituberculatus</name>
    <dbReference type="NCBI Taxonomy" id="210409"/>
    <lineage>
        <taxon>Eukaryota</taxon>
        <taxon>Metazoa</taxon>
        <taxon>Ecdysozoa</taxon>
        <taxon>Arthropoda</taxon>
        <taxon>Crustacea</taxon>
        <taxon>Multicrustacea</taxon>
        <taxon>Malacostraca</taxon>
        <taxon>Eumalacostraca</taxon>
        <taxon>Eucarida</taxon>
        <taxon>Decapoda</taxon>
        <taxon>Pleocyemata</taxon>
        <taxon>Brachyura</taxon>
        <taxon>Eubrachyura</taxon>
        <taxon>Portunoidea</taxon>
        <taxon>Portunidae</taxon>
        <taxon>Portuninae</taxon>
        <taxon>Portunus</taxon>
    </lineage>
</organism>
<name>A0A5B7GSF9_PORTR</name>